<dbReference type="InterPro" id="IPR051251">
    <property type="entry name" value="STK_FNIP-Repeat"/>
</dbReference>
<dbReference type="PANTHER" id="PTHR32134:SF92">
    <property type="entry name" value="FNIP REPEAT-CONTAINING PROTEIN"/>
    <property type="match status" value="1"/>
</dbReference>
<dbReference type="Proteomes" id="UP000695562">
    <property type="component" value="Unassembled WGS sequence"/>
</dbReference>
<evidence type="ECO:0000313" key="2">
    <source>
        <dbReference type="EMBL" id="KAF2078165.1"/>
    </source>
</evidence>
<dbReference type="EMBL" id="AJWJ01000010">
    <property type="protein sequence ID" value="KAF2078165.1"/>
    <property type="molecule type" value="Genomic_DNA"/>
</dbReference>
<evidence type="ECO:0000313" key="3">
    <source>
        <dbReference type="Proteomes" id="UP000695562"/>
    </source>
</evidence>
<dbReference type="SUPFAM" id="SSF52058">
    <property type="entry name" value="L domain-like"/>
    <property type="match status" value="1"/>
</dbReference>
<gene>
    <name evidence="2" type="ORF">CYY_000549</name>
</gene>
<organism evidence="2 3">
    <name type="scientific">Polysphondylium violaceum</name>
    <dbReference type="NCBI Taxonomy" id="133409"/>
    <lineage>
        <taxon>Eukaryota</taxon>
        <taxon>Amoebozoa</taxon>
        <taxon>Evosea</taxon>
        <taxon>Eumycetozoa</taxon>
        <taxon>Dictyostelia</taxon>
        <taxon>Dictyosteliales</taxon>
        <taxon>Dictyosteliaceae</taxon>
        <taxon>Polysphondylium</taxon>
    </lineage>
</organism>
<accession>A0A8J4V2C1</accession>
<evidence type="ECO:0008006" key="4">
    <source>
        <dbReference type="Google" id="ProtNLM"/>
    </source>
</evidence>
<reference evidence="2" key="1">
    <citation type="submission" date="2020-01" db="EMBL/GenBank/DDBJ databases">
        <title>Development of genomics and gene disruption for Polysphondylium violaceum indicates a role for the polyketide synthase stlB in stalk morphogenesis.</title>
        <authorList>
            <person name="Narita B."/>
            <person name="Kawabe Y."/>
            <person name="Kin K."/>
            <person name="Saito T."/>
            <person name="Gibbs R."/>
            <person name="Kuspa A."/>
            <person name="Muzny D."/>
            <person name="Queller D."/>
            <person name="Richards S."/>
            <person name="Strassman J."/>
            <person name="Sucgang R."/>
            <person name="Worley K."/>
            <person name="Schaap P."/>
        </authorList>
    </citation>
    <scope>NUCLEOTIDE SEQUENCE</scope>
    <source>
        <strain evidence="2">QSvi11</strain>
    </source>
</reference>
<keyword evidence="1" id="KW-0677">Repeat</keyword>
<proteinExistence type="predicted"/>
<dbReference type="Pfam" id="PF05725">
    <property type="entry name" value="FNIP"/>
    <property type="match status" value="6"/>
</dbReference>
<dbReference type="OrthoDB" id="18551at2759"/>
<comment type="caution">
    <text evidence="2">The sequence shown here is derived from an EMBL/GenBank/DDBJ whole genome shotgun (WGS) entry which is preliminary data.</text>
</comment>
<dbReference type="InterPro" id="IPR008615">
    <property type="entry name" value="FNIP"/>
</dbReference>
<keyword evidence="3" id="KW-1185">Reference proteome</keyword>
<sequence length="1228" mass="140407">MRFESWDIEDEIRNDLCIPLIFSDLSGWRVHPLTTKASKVLIFKINHLYRGQCDDKISTIFESLSLMFHKHIKIVKMKVYNLHYVNEPKPDSPNIPDENLYMEALKEKIKNKCLEKGVDFEFLDRYTLDQQQYDTEPIKHFIGDHHSPIPAVDHIVWSPPTISTPIPNGIKRITLIYVNCPIKPGILPDSLHTLILREFNQDLSLISFPKKLRCLALDKFTLNIYGNLDIPISLTYLSISVRRMDDSHWLYQRGSLPRNVTRLRLVFCQPLPPKPIVLPSGLENIDICGTQLPHGYTIVDRLEYYRYQVIKYSPNIPKLKHLKLNYSFKQHLTPEALPSCLESLDISASPNHILHLANLPNSLTYLKTKTCFPSNMKLNYLEYWLEPLACQIIMGDHNRSITKDSLLYGTRNDHVLTLETNSKLPIDLISIGDVYQDKKIYLPNVPIKHLKSSLLPSNYPEGLESITINRPFTVDPSLIAPTVKNLEIKIEDGEDLSKYSDLNAIQEFLISKYDKSKNFTQNQNTTTNESFLIIWRNLFLKKKILSNYYPTIMAVKVSGNNNVFNRFKNLNLLLPSSFEVLDLPNQVEGLRQKSKKLYYKGNVKRLDINDLPQIPHGVTHLKLRKRITAGKNLQKQIPKSVTWLYLSEVNGLNRNKIPPSVTHLVISTTNINPDSIPPTVEILEFKSIRAPIDHLGDVIPLTVKRVILSLGYFLYYSIPSFLIQRNLLDQEYAFYQPDAPISPSATVLIWGKNEIIPKGVIPSHIKTLIFGNRFNQTILKDTLPLSITQIVFGTAFSQNISNIYLPNNLKYIVFKGSYPHPIVANSFPPFLSHLSFSHSNHFKYPASLVNLPPSISHLEISLNNVNELSKLLRFVKHLKVKSDQDSIIIGSSIESIQTNAIVDLDLNQKEEQEPKEKVNYSFPKTCFLDLKIASTIIPGTISHLNVKTLRFNFYFNEAIFPDTIPNTVERMYFFEKFNQQHFHLPPFLKILDLGNHFNQPIHKDTFPETLEELKFSECFDQPIEPRVLPNNLTKLIFGYSFNQPLEPGAIPEGLKRLEFGTTFKQEKYSVPSGLKILKFGRSVENFPTPLPLLLEEISLGQGFANLDLKEILLQMSNLHTLELNSTIDQTFLHSSPPSLKVLILNGDTTLSYQTHGSDTIEASAFPKSLTKLHMNDSKLNLSNIDLLPPSVKTLILGTPYFTGTLPPTIEALEFSGHCHFNRPLQSLY</sequence>
<name>A0A8J4V2C1_9MYCE</name>
<protein>
    <recommendedName>
        <fullName evidence="4">FNIP repeat-containing protein</fullName>
    </recommendedName>
</protein>
<dbReference type="PANTHER" id="PTHR32134">
    <property type="entry name" value="FNIP REPEAT-CONTAINING PROTEIN"/>
    <property type="match status" value="1"/>
</dbReference>
<dbReference type="AlphaFoldDB" id="A0A8J4V2C1"/>
<evidence type="ECO:0000256" key="1">
    <source>
        <dbReference type="ARBA" id="ARBA00022737"/>
    </source>
</evidence>